<dbReference type="Gene3D" id="2.60.40.1390">
    <property type="entry name" value="NDT80 DNA-binding domain"/>
    <property type="match status" value="3"/>
</dbReference>
<dbReference type="PROSITE" id="PS51517">
    <property type="entry name" value="NDT80"/>
    <property type="match status" value="2"/>
</dbReference>
<dbReference type="GO" id="GO:0051321">
    <property type="term" value="P:meiotic cell cycle"/>
    <property type="evidence" value="ECO:0007669"/>
    <property type="project" value="TreeGrafter"/>
</dbReference>
<evidence type="ECO:0000313" key="5">
    <source>
        <dbReference type="EMBL" id="CRK16870.1"/>
    </source>
</evidence>
<dbReference type="EMBL" id="CVQH01007891">
    <property type="protein sequence ID" value="CRK16870.1"/>
    <property type="molecule type" value="Genomic_DNA"/>
</dbReference>
<dbReference type="GO" id="GO:0003677">
    <property type="term" value="F:DNA binding"/>
    <property type="evidence" value="ECO:0007669"/>
    <property type="project" value="UniProtKB-KW"/>
</dbReference>
<dbReference type="GO" id="GO:0000228">
    <property type="term" value="C:nuclear chromosome"/>
    <property type="evidence" value="ECO:0007669"/>
    <property type="project" value="TreeGrafter"/>
</dbReference>
<keyword evidence="1 2" id="KW-0238">DNA-binding</keyword>
<feature type="compositionally biased region" description="Polar residues" evidence="3">
    <location>
        <begin position="448"/>
        <end position="471"/>
    </location>
</feature>
<dbReference type="STRING" id="100787.A0A0G4L575"/>
<dbReference type="PANTHER" id="PTHR35144">
    <property type="entry name" value="MEIOSIS-SPECIFIC TRANSCRIPTION FACTOR NDT80"/>
    <property type="match status" value="1"/>
</dbReference>
<feature type="region of interest" description="Disordered" evidence="3">
    <location>
        <begin position="448"/>
        <end position="521"/>
    </location>
</feature>
<reference evidence="5 6" key="1">
    <citation type="submission" date="2015-05" db="EMBL/GenBank/DDBJ databases">
        <authorList>
            <person name="Wang D.B."/>
            <person name="Wang M."/>
        </authorList>
    </citation>
    <scope>NUCLEOTIDE SEQUENCE [LARGE SCALE GENOMIC DNA]</scope>
    <source>
        <strain evidence="5">VL1</strain>
    </source>
</reference>
<dbReference type="AlphaFoldDB" id="A0A0G4L575"/>
<feature type="compositionally biased region" description="Polar residues" evidence="3">
    <location>
        <begin position="852"/>
        <end position="883"/>
    </location>
</feature>
<feature type="region of interest" description="Disordered" evidence="3">
    <location>
        <begin position="852"/>
        <end position="933"/>
    </location>
</feature>
<organism evidence="5 6">
    <name type="scientific">Verticillium longisporum</name>
    <name type="common">Verticillium dahliae var. longisporum</name>
    <dbReference type="NCBI Taxonomy" id="100787"/>
    <lineage>
        <taxon>Eukaryota</taxon>
        <taxon>Fungi</taxon>
        <taxon>Dikarya</taxon>
        <taxon>Ascomycota</taxon>
        <taxon>Pezizomycotina</taxon>
        <taxon>Sordariomycetes</taxon>
        <taxon>Hypocreomycetidae</taxon>
        <taxon>Glomerellales</taxon>
        <taxon>Plectosphaerellaceae</taxon>
        <taxon>Verticillium</taxon>
    </lineage>
</organism>
<evidence type="ECO:0000256" key="2">
    <source>
        <dbReference type="PROSITE-ProRule" id="PRU00850"/>
    </source>
</evidence>
<feature type="compositionally biased region" description="Polar residues" evidence="3">
    <location>
        <begin position="919"/>
        <end position="933"/>
    </location>
</feature>
<feature type="compositionally biased region" description="Basic residues" evidence="3">
    <location>
        <begin position="497"/>
        <end position="506"/>
    </location>
</feature>
<keyword evidence="6" id="KW-1185">Reference proteome</keyword>
<feature type="compositionally biased region" description="Basic residues" evidence="3">
    <location>
        <begin position="909"/>
        <end position="918"/>
    </location>
</feature>
<feature type="domain" description="NDT80" evidence="4">
    <location>
        <begin position="112"/>
        <end position="348"/>
    </location>
</feature>
<dbReference type="GO" id="GO:0045944">
    <property type="term" value="P:positive regulation of transcription by RNA polymerase II"/>
    <property type="evidence" value="ECO:0007669"/>
    <property type="project" value="TreeGrafter"/>
</dbReference>
<feature type="compositionally biased region" description="Polar residues" evidence="3">
    <location>
        <begin position="997"/>
        <end position="1011"/>
    </location>
</feature>
<feature type="DNA-binding region" description="NDT80" evidence="2">
    <location>
        <begin position="112"/>
        <end position="348"/>
    </location>
</feature>
<dbReference type="GO" id="GO:0003700">
    <property type="term" value="F:DNA-binding transcription factor activity"/>
    <property type="evidence" value="ECO:0007669"/>
    <property type="project" value="UniProtKB-UniRule"/>
</dbReference>
<dbReference type="Pfam" id="PF05224">
    <property type="entry name" value="NDT80_PhoG"/>
    <property type="match status" value="2"/>
</dbReference>
<accession>A0A0G4L575</accession>
<proteinExistence type="predicted"/>
<feature type="region of interest" description="Disordered" evidence="3">
    <location>
        <begin position="656"/>
        <end position="675"/>
    </location>
</feature>
<feature type="compositionally biased region" description="Polar residues" evidence="3">
    <location>
        <begin position="507"/>
        <end position="521"/>
    </location>
</feature>
<gene>
    <name evidence="5" type="ORF">BN1708_011862</name>
</gene>
<feature type="region of interest" description="Disordered" evidence="3">
    <location>
        <begin position="997"/>
        <end position="1037"/>
    </location>
</feature>
<sequence>MSVTATYPVMAELKEPAHTSLWPNYGSPVQPVSTRYNHNLDSGLAGHTTNPPHPPRARSNHPSMDNSAYPYSRYPQDESDPYDRHQHPGLASHQSYPSLKRAFSHTEQPPYQEIVQDLRDDGSKLTVNHDHKLLSFKKVQDKHTVVDQHGRMQQMELSAQLHGMFFLSEMPSGATEGSVLQPELTCYRRNLFQISGSLITARGPLSVVTETGETVPVSTTEVTVSAIESVDGHPVRLIVIPWKTPPPNSPEVAQGPDQEPPSLPLIPFQDEGPDADGEYAVYPIGWRRLQFRIATANNGRRKELQQHFVLHLKVVGTLTNGNKVVLTEATTSPIVVRGRSPRNFQARKEIPLLGSSAGSRGQALVETGQGIVAGPLSAKPIDVKARGIDLQMPRAAFTFNGGGPKMPGNQMGTMRSNSYPNWTSPGHVSMSHIPVTGAGSYSASPLTAETVAPGQQQTQARASFSYGHSTTAPPPLSIPTSADAALNIPRYVDSNHRPTKSPRHASHQSVQSGSSIANTDPSAEYRYSSSYVPLHGGNAGELPAPGYGADSTSIPHSAPPRDYYPPSTTWTTTAGEANATVAYTSSDNRSYSSPGQYKSNAPAVPISGSLITARGPLSVVTETGETVPVSTTEVTVSAIESVDGHPVRLIVIPWKTPPPNSPEVTQGPDQEPPSLPLIPFQDEGPDADGEYAVYPIGWRRLQFRIATANNGRRKELQQHFVLHLKVVGTLTNGNKVVLTEATTSPIVVRGRSPRNFQARKEIPLLGSSAGSRGQALVETGQGIVAGPLSAKPIDVKARGIDMQMPRAAFTFSGGGPKMPGNQMGTMRSNSYPNWTSPGHVSMSHIPVTGAGSYSASPLTAETVAPGQQQSQARASFSYGHSTTAPPPLSIPTSADAALNIPRYVDSNHRPTKSPRHASHQSVQSGSSIANTDPSAEYRYSSSYVPLHGGNAGELPAPGYGADSTSIPHSAPPRDYYPPSTTWTTTAGEANATVAYTSSDNRSYSSPGQYKSNAPAVPVKNEQGAPPPGSGAVYNGPPRGSFDAMSHYSWHAI</sequence>
<feature type="region of interest" description="Disordered" evidence="3">
    <location>
        <begin position="542"/>
        <end position="565"/>
    </location>
</feature>
<feature type="region of interest" description="Disordered" evidence="3">
    <location>
        <begin position="954"/>
        <end position="982"/>
    </location>
</feature>
<protein>
    <recommendedName>
        <fullName evidence="4">NDT80 domain-containing protein</fullName>
    </recommendedName>
</protein>
<dbReference type="SUPFAM" id="SSF49417">
    <property type="entry name" value="p53-like transcription factors"/>
    <property type="match status" value="2"/>
</dbReference>
<feature type="region of interest" description="Disordered" evidence="3">
    <location>
        <begin position="33"/>
        <end position="93"/>
    </location>
</feature>
<dbReference type="InterPro" id="IPR052605">
    <property type="entry name" value="Fungal_trans_regulator"/>
</dbReference>
<dbReference type="InterPro" id="IPR008967">
    <property type="entry name" value="p53-like_TF_DNA-bd_sf"/>
</dbReference>
<evidence type="ECO:0000256" key="1">
    <source>
        <dbReference type="ARBA" id="ARBA00023125"/>
    </source>
</evidence>
<evidence type="ECO:0000313" key="6">
    <source>
        <dbReference type="Proteomes" id="UP000044602"/>
    </source>
</evidence>
<feature type="domain" description="NDT80" evidence="4">
    <location>
        <begin position="527"/>
        <end position="760"/>
    </location>
</feature>
<feature type="DNA-binding region" description="NDT80" evidence="2">
    <location>
        <begin position="527"/>
        <end position="760"/>
    </location>
</feature>
<dbReference type="PANTHER" id="PTHR35144:SF4">
    <property type="entry name" value="TRANSCRIPTION FACTOR VIB-1"/>
    <property type="match status" value="1"/>
</dbReference>
<name>A0A0G4L575_VERLO</name>
<evidence type="ECO:0000259" key="4">
    <source>
        <dbReference type="PROSITE" id="PS51517"/>
    </source>
</evidence>
<dbReference type="Proteomes" id="UP000044602">
    <property type="component" value="Unassembled WGS sequence"/>
</dbReference>
<evidence type="ECO:0000256" key="3">
    <source>
        <dbReference type="SAM" id="MobiDB-lite"/>
    </source>
</evidence>
<dbReference type="InterPro" id="IPR037141">
    <property type="entry name" value="NDT80_DNA-bd_dom_sf"/>
</dbReference>
<dbReference type="InterPro" id="IPR024061">
    <property type="entry name" value="NDT80_DNA-bd_dom"/>
</dbReference>